<dbReference type="AlphaFoldDB" id="A0A1M7EH16"/>
<evidence type="ECO:0000313" key="1">
    <source>
        <dbReference type="EMBL" id="SHL90930.1"/>
    </source>
</evidence>
<dbReference type="Proteomes" id="UP000184420">
    <property type="component" value="Unassembled WGS sequence"/>
</dbReference>
<organism evidence="1 2">
    <name type="scientific">Chitinophaga jiangningensis</name>
    <dbReference type="NCBI Taxonomy" id="1419482"/>
    <lineage>
        <taxon>Bacteria</taxon>
        <taxon>Pseudomonadati</taxon>
        <taxon>Bacteroidota</taxon>
        <taxon>Chitinophagia</taxon>
        <taxon>Chitinophagales</taxon>
        <taxon>Chitinophagaceae</taxon>
        <taxon>Chitinophaga</taxon>
    </lineage>
</organism>
<evidence type="ECO:0000313" key="2">
    <source>
        <dbReference type="Proteomes" id="UP000184420"/>
    </source>
</evidence>
<accession>A0A1M7EH16</accession>
<protein>
    <submittedName>
        <fullName evidence="1">Uncharacterized protein</fullName>
    </submittedName>
</protein>
<name>A0A1M7EH16_9BACT</name>
<sequence>MNNLFDCFLLPAGKTNEGQTVGLPLVRFITLAEGESDKTISTSN</sequence>
<dbReference type="EMBL" id="FRBL01000005">
    <property type="protein sequence ID" value="SHL90930.1"/>
    <property type="molecule type" value="Genomic_DNA"/>
</dbReference>
<proteinExistence type="predicted"/>
<keyword evidence="2" id="KW-1185">Reference proteome</keyword>
<reference evidence="1 2" key="1">
    <citation type="submission" date="2016-11" db="EMBL/GenBank/DDBJ databases">
        <authorList>
            <person name="Jaros S."/>
            <person name="Januszkiewicz K."/>
            <person name="Wedrychowicz H."/>
        </authorList>
    </citation>
    <scope>NUCLEOTIDE SEQUENCE [LARGE SCALE GENOMIC DNA]</scope>
    <source>
        <strain evidence="1 2">DSM 27406</strain>
    </source>
</reference>
<gene>
    <name evidence="1" type="ORF">SAMN05444266_105438</name>
</gene>